<accession>A0ABR3G4D8</accession>
<dbReference type="InterPro" id="IPR007275">
    <property type="entry name" value="YTH_domain"/>
</dbReference>
<dbReference type="InterPro" id="IPR012677">
    <property type="entry name" value="Nucleotide-bd_a/b_plait_sf"/>
</dbReference>
<feature type="domain" description="RRM" evidence="3">
    <location>
        <begin position="53"/>
        <end position="127"/>
    </location>
</feature>
<dbReference type="InterPro" id="IPR057720">
    <property type="entry name" value="RRM_YTH1"/>
</dbReference>
<dbReference type="Pfam" id="PF25701">
    <property type="entry name" value="RRM_YTH1"/>
    <property type="match status" value="1"/>
</dbReference>
<dbReference type="PANTHER" id="PTHR12357">
    <property type="entry name" value="YTH YT521-B HOMOLOGY DOMAIN-CONTAINING"/>
    <property type="match status" value="1"/>
</dbReference>
<dbReference type="InterPro" id="IPR000504">
    <property type="entry name" value="RRM_dom"/>
</dbReference>
<dbReference type="Gene3D" id="3.10.590.10">
    <property type="entry name" value="ph1033 like domains"/>
    <property type="match status" value="1"/>
</dbReference>
<dbReference type="PROSITE" id="PS50882">
    <property type="entry name" value="YTH"/>
    <property type="match status" value="1"/>
</dbReference>
<evidence type="ECO:0000259" key="3">
    <source>
        <dbReference type="PROSITE" id="PS50102"/>
    </source>
</evidence>
<name>A0ABR3G4D8_9PEZI</name>
<gene>
    <name evidence="5" type="ORF">Q9L58_010476</name>
</gene>
<dbReference type="CDD" id="cd21134">
    <property type="entry name" value="YTH"/>
    <property type="match status" value="1"/>
</dbReference>
<reference evidence="5 6" key="1">
    <citation type="submission" date="2024-02" db="EMBL/GenBank/DDBJ databases">
        <title>Discinaceae phylogenomics.</title>
        <authorList>
            <person name="Dirks A.C."/>
            <person name="James T.Y."/>
        </authorList>
    </citation>
    <scope>NUCLEOTIDE SEQUENCE [LARGE SCALE GENOMIC DNA]</scope>
    <source>
        <strain evidence="5 6">ACD0624</strain>
    </source>
</reference>
<evidence type="ECO:0000256" key="2">
    <source>
        <dbReference type="SAM" id="MobiDB-lite"/>
    </source>
</evidence>
<proteinExistence type="predicted"/>
<evidence type="ECO:0000259" key="4">
    <source>
        <dbReference type="PROSITE" id="PS50882"/>
    </source>
</evidence>
<dbReference type="CDD" id="cd00590">
    <property type="entry name" value="RRM_SF"/>
    <property type="match status" value="1"/>
</dbReference>
<sequence>MFLELSQSNSSGVASGVATNATTPGIYDITAPPISPHLGMPRGPPRKPKQSGHALWVGNLPAGTEVIDMKDYFARDLRYFIESVFLISKSNCAFVNYRTEKSCNEAMARFHDSKFQNTRLVCRLRRNSTASPTVRVIAQSPEPSTASGDESETRLEDTKSPPIGPGGARASLRGMSRDRIFIVKSLTVEDLDLSVRNGIWATQSHNETALNQAFETADNVYLIFSANKSGEYYGYARMTSSISDNPSNMTEWAPLTQQVDDPDLPNVIYTPATETAPRGRIIDDSARGTIFWEALSDDSASESGDEEEDESHHVGGKSTVVSKSWGKPFRVEWMSTSRVPFYRTRGLRNLWNANREVKIARDGTELEETVGKRLVQMFHRNTGGTMPPTASGGYPGLTATPPITSGGSTVPH</sequence>
<dbReference type="SMART" id="SM00360">
    <property type="entry name" value="RRM"/>
    <property type="match status" value="1"/>
</dbReference>
<organism evidence="5 6">
    <name type="scientific">Discina gigas</name>
    <dbReference type="NCBI Taxonomy" id="1032678"/>
    <lineage>
        <taxon>Eukaryota</taxon>
        <taxon>Fungi</taxon>
        <taxon>Dikarya</taxon>
        <taxon>Ascomycota</taxon>
        <taxon>Pezizomycotina</taxon>
        <taxon>Pezizomycetes</taxon>
        <taxon>Pezizales</taxon>
        <taxon>Discinaceae</taxon>
        <taxon>Discina</taxon>
    </lineage>
</organism>
<feature type="compositionally biased region" description="Polar residues" evidence="2">
    <location>
        <begin position="401"/>
        <end position="412"/>
    </location>
</feature>
<feature type="region of interest" description="Disordered" evidence="2">
    <location>
        <begin position="297"/>
        <end position="319"/>
    </location>
</feature>
<comment type="caution">
    <text evidence="5">The sequence shown here is derived from an EMBL/GenBank/DDBJ whole genome shotgun (WGS) entry which is preliminary data.</text>
</comment>
<keyword evidence="6" id="KW-1185">Reference proteome</keyword>
<evidence type="ECO:0000313" key="5">
    <source>
        <dbReference type="EMBL" id="KAL0630676.1"/>
    </source>
</evidence>
<feature type="region of interest" description="Disordered" evidence="2">
    <location>
        <begin position="137"/>
        <end position="170"/>
    </location>
</feature>
<feature type="domain" description="YTH" evidence="4">
    <location>
        <begin position="178"/>
        <end position="378"/>
    </location>
</feature>
<dbReference type="EMBL" id="JBBBZM010000428">
    <property type="protein sequence ID" value="KAL0630676.1"/>
    <property type="molecule type" value="Genomic_DNA"/>
</dbReference>
<dbReference type="InterPro" id="IPR045168">
    <property type="entry name" value="YTH_prot"/>
</dbReference>
<evidence type="ECO:0000256" key="1">
    <source>
        <dbReference type="PROSITE-ProRule" id="PRU00176"/>
    </source>
</evidence>
<dbReference type="Pfam" id="PF04146">
    <property type="entry name" value="YTH"/>
    <property type="match status" value="1"/>
</dbReference>
<dbReference type="SUPFAM" id="SSF54928">
    <property type="entry name" value="RNA-binding domain, RBD"/>
    <property type="match status" value="1"/>
</dbReference>
<dbReference type="PANTHER" id="PTHR12357:SF3">
    <property type="entry name" value="YTH DOMAIN-CONTAINING PROTEIN 1"/>
    <property type="match status" value="1"/>
</dbReference>
<feature type="compositionally biased region" description="Acidic residues" evidence="2">
    <location>
        <begin position="297"/>
        <end position="309"/>
    </location>
</feature>
<dbReference type="InterPro" id="IPR035979">
    <property type="entry name" value="RBD_domain_sf"/>
</dbReference>
<dbReference type="Gene3D" id="3.30.70.330">
    <property type="match status" value="1"/>
</dbReference>
<dbReference type="PROSITE" id="PS50102">
    <property type="entry name" value="RRM"/>
    <property type="match status" value="1"/>
</dbReference>
<feature type="region of interest" description="Disordered" evidence="2">
    <location>
        <begin position="381"/>
        <end position="412"/>
    </location>
</feature>
<protein>
    <submittedName>
        <fullName evidence="5">Uncharacterized protein</fullName>
    </submittedName>
</protein>
<evidence type="ECO:0000313" key="6">
    <source>
        <dbReference type="Proteomes" id="UP001447188"/>
    </source>
</evidence>
<keyword evidence="1" id="KW-0694">RNA-binding</keyword>
<dbReference type="Proteomes" id="UP001447188">
    <property type="component" value="Unassembled WGS sequence"/>
</dbReference>